<gene>
    <name evidence="1" type="ORF">R4Z09_02455</name>
</gene>
<dbReference type="RefSeq" id="WP_338450822.1">
    <property type="nucleotide sequence ID" value="NZ_CP137640.1"/>
</dbReference>
<proteinExistence type="predicted"/>
<dbReference type="Proteomes" id="UP001357223">
    <property type="component" value="Chromosome"/>
</dbReference>
<organism evidence="1 2">
    <name type="scientific">Niallia oryzisoli</name>
    <dbReference type="NCBI Taxonomy" id="1737571"/>
    <lineage>
        <taxon>Bacteria</taxon>
        <taxon>Bacillati</taxon>
        <taxon>Bacillota</taxon>
        <taxon>Bacilli</taxon>
        <taxon>Bacillales</taxon>
        <taxon>Bacillaceae</taxon>
        <taxon>Niallia</taxon>
    </lineage>
</organism>
<sequence>MGGKNVPSVINLGVFNVNSPQPNAVVQVGELVVNGMDANRKQNLNLGGMYGIANNTIGNLNNISDSFEAMDGVIFDQDIKPNFGGNI</sequence>
<evidence type="ECO:0000313" key="2">
    <source>
        <dbReference type="Proteomes" id="UP001357223"/>
    </source>
</evidence>
<accession>A0ABZ2CDQ5</accession>
<keyword evidence="2" id="KW-1185">Reference proteome</keyword>
<dbReference type="EMBL" id="CP137640">
    <property type="protein sequence ID" value="WVX81914.1"/>
    <property type="molecule type" value="Genomic_DNA"/>
</dbReference>
<protein>
    <recommendedName>
        <fullName evidence="3">Spore germination protein</fullName>
    </recommendedName>
</protein>
<reference evidence="1 2" key="1">
    <citation type="submission" date="2023-10" db="EMBL/GenBank/DDBJ databases">
        <title>Niallia locisalis sp.nov. isolated from a salt pond sample.</title>
        <authorList>
            <person name="Li X.-J."/>
            <person name="Dong L."/>
        </authorList>
    </citation>
    <scope>NUCLEOTIDE SEQUENCE [LARGE SCALE GENOMIC DNA]</scope>
    <source>
        <strain evidence="1 2">DSM 29761</strain>
    </source>
</reference>
<name>A0ABZ2CDQ5_9BACI</name>
<evidence type="ECO:0000313" key="1">
    <source>
        <dbReference type="EMBL" id="WVX81914.1"/>
    </source>
</evidence>
<evidence type="ECO:0008006" key="3">
    <source>
        <dbReference type="Google" id="ProtNLM"/>
    </source>
</evidence>